<evidence type="ECO:0000313" key="1">
    <source>
        <dbReference type="EMBL" id="RID67512.1"/>
    </source>
</evidence>
<protein>
    <submittedName>
        <fullName evidence="1">Uncharacterized protein</fullName>
    </submittedName>
</protein>
<accession>A0A397ZPP8</accession>
<dbReference type="AlphaFoldDB" id="A0A397ZPP8"/>
<organism evidence="1 2">
    <name type="scientific">Brassica campestris</name>
    <name type="common">Field mustard</name>
    <dbReference type="NCBI Taxonomy" id="3711"/>
    <lineage>
        <taxon>Eukaryota</taxon>
        <taxon>Viridiplantae</taxon>
        <taxon>Streptophyta</taxon>
        <taxon>Embryophyta</taxon>
        <taxon>Tracheophyta</taxon>
        <taxon>Spermatophyta</taxon>
        <taxon>Magnoliopsida</taxon>
        <taxon>eudicotyledons</taxon>
        <taxon>Gunneridae</taxon>
        <taxon>Pentapetalae</taxon>
        <taxon>rosids</taxon>
        <taxon>malvids</taxon>
        <taxon>Brassicales</taxon>
        <taxon>Brassicaceae</taxon>
        <taxon>Brassiceae</taxon>
        <taxon>Brassica</taxon>
    </lineage>
</organism>
<proteinExistence type="predicted"/>
<gene>
    <name evidence="1" type="ORF">BRARA_D02589</name>
</gene>
<reference evidence="1 2" key="1">
    <citation type="submission" date="2018-06" db="EMBL/GenBank/DDBJ databases">
        <title>WGS assembly of Brassica rapa FPsc.</title>
        <authorList>
            <person name="Bowman J."/>
            <person name="Kohchi T."/>
            <person name="Yamato K."/>
            <person name="Jenkins J."/>
            <person name="Shu S."/>
            <person name="Ishizaki K."/>
            <person name="Yamaoka S."/>
            <person name="Nishihama R."/>
            <person name="Nakamura Y."/>
            <person name="Berger F."/>
            <person name="Adam C."/>
            <person name="Aki S."/>
            <person name="Althoff F."/>
            <person name="Araki T."/>
            <person name="Arteaga-Vazquez M."/>
            <person name="Balasubrmanian S."/>
            <person name="Bauer D."/>
            <person name="Boehm C."/>
            <person name="Briginshaw L."/>
            <person name="Caballero-Perez J."/>
            <person name="Catarino B."/>
            <person name="Chen F."/>
            <person name="Chiyoda S."/>
            <person name="Chovatia M."/>
            <person name="Davies K."/>
            <person name="Delmans M."/>
            <person name="Demura T."/>
            <person name="Dierschke T."/>
            <person name="Dolan L."/>
            <person name="Dorantes-Acosta A."/>
            <person name="Eklund D."/>
            <person name="Florent S."/>
            <person name="Flores-Sandoval E."/>
            <person name="Fujiyama A."/>
            <person name="Fukuzawa H."/>
            <person name="Galik B."/>
            <person name="Grimanelli D."/>
            <person name="Grimwood J."/>
            <person name="Grossniklaus U."/>
            <person name="Hamada T."/>
            <person name="Haseloff J."/>
            <person name="Hetherington A."/>
            <person name="Higo A."/>
            <person name="Hirakawa Y."/>
            <person name="Hundley H."/>
            <person name="Ikeda Y."/>
            <person name="Inoue K."/>
            <person name="Inoue S."/>
            <person name="Ishida S."/>
            <person name="Jia Q."/>
            <person name="Kakita M."/>
            <person name="Kanazawa T."/>
            <person name="Kawai Y."/>
            <person name="Kawashima T."/>
            <person name="Kennedy M."/>
            <person name="Kinose K."/>
            <person name="Kinoshita T."/>
            <person name="Kohara Y."/>
            <person name="Koide E."/>
            <person name="Komatsu K."/>
            <person name="Kopischke S."/>
            <person name="Kubo M."/>
            <person name="Kyozuka J."/>
            <person name="Lagercrantz U."/>
            <person name="Lin S."/>
            <person name="Lindquist E."/>
            <person name="Lipzen A."/>
            <person name="Lu C."/>
            <person name="Luna E."/>
            <person name="Martienssen R."/>
            <person name="Minamino N."/>
            <person name="Mizutani M."/>
            <person name="Mizutani M."/>
            <person name="Mochizuki N."/>
            <person name="Monte I."/>
            <person name="Mosher R."/>
            <person name="Nagasaki H."/>
            <person name="Nakagami H."/>
            <person name="Naramoto S."/>
            <person name="Nishitani K."/>
            <person name="Ohtani M."/>
            <person name="Okamoto T."/>
            <person name="Okumura M."/>
            <person name="Phillips J."/>
            <person name="Pollak B."/>
            <person name="Reinders A."/>
            <person name="Roevekamp M."/>
            <person name="Sano R."/>
            <person name="Sawa S."/>
            <person name="Schmid M."/>
            <person name="Shirakawa M."/>
            <person name="Solano R."/>
            <person name="Spunde A."/>
            <person name="Suetsugu N."/>
            <person name="Sugano S."/>
            <person name="Sugiyama A."/>
            <person name="Sun R."/>
            <person name="Suzuki Y."/>
            <person name="Takenaka M."/>
            <person name="Takezawa D."/>
            <person name="Tomogane H."/>
            <person name="Tsuzuki M."/>
            <person name="Ueda T."/>
            <person name="Umeda M."/>
            <person name="Ward J."/>
            <person name="Watanabe Y."/>
            <person name="Yazaki K."/>
            <person name="Yokoyama R."/>
            <person name="Yoshitake Y."/>
            <person name="Yotsui I."/>
            <person name="Zachgo S."/>
            <person name="Schmutz J."/>
        </authorList>
    </citation>
    <scope>NUCLEOTIDE SEQUENCE [LARGE SCALE GENOMIC DNA]</scope>
    <source>
        <strain evidence="2">cv. B-3</strain>
    </source>
</reference>
<sequence length="129" mass="14784">MQFGLFDNELAPDLCYGKLPPIRPLIDSTIEANDRQELPPPEHSLQLSSYCALQRATLLKISKGDELESHSNSEFLWFERIQLQENQERRAFPPFPPQLFRILVLRMSDCPSPTLTVQPASGQLMHSTY</sequence>
<dbReference type="EMBL" id="CM010631">
    <property type="protein sequence ID" value="RID67512.1"/>
    <property type="molecule type" value="Genomic_DNA"/>
</dbReference>
<name>A0A397ZPP8_BRACM</name>
<evidence type="ECO:0000313" key="2">
    <source>
        <dbReference type="Proteomes" id="UP000264353"/>
    </source>
</evidence>
<dbReference type="Proteomes" id="UP000264353">
    <property type="component" value="Chromosome A4"/>
</dbReference>